<dbReference type="GeneID" id="28971650"/>
<evidence type="ECO:0000256" key="4">
    <source>
        <dbReference type="ARBA" id="ARBA00022801"/>
    </source>
</evidence>
<dbReference type="EMBL" id="KI894036">
    <property type="protein sequence ID" value="OBR82037.1"/>
    <property type="molecule type" value="Genomic_DNA"/>
</dbReference>
<evidence type="ECO:0000256" key="2">
    <source>
        <dbReference type="ARBA" id="ARBA00013274"/>
    </source>
</evidence>
<evidence type="ECO:0000256" key="3">
    <source>
        <dbReference type="ARBA" id="ARBA00022729"/>
    </source>
</evidence>
<keyword evidence="3 9" id="KW-0732">Signal</keyword>
<comment type="similarity">
    <text evidence="1">Belongs to the lysophospholipase family.</text>
</comment>
<dbReference type="VEuPathDB" id="FungiDB:I303_07951"/>
<keyword evidence="13" id="KW-1185">Reference proteome</keyword>
<evidence type="ECO:0000256" key="5">
    <source>
        <dbReference type="ARBA" id="ARBA00022963"/>
    </source>
</evidence>
<sequence length="161" mass="18264">MKALIFALHLTFFTTFVVALRGPHELAVDAAQWVFDEFSHERNMARTFLGGDTSYAPRLSVCPEDQEWLYTANRLDKQEEAFLQKREKVVKQAVEKMMNQHRLPVPPRTPVIGYAISGGGYRSMMGYSPVLGVPDWLEKMGLVKPGFEDGVEGTNDWRIVS</sequence>
<reference evidence="12" key="2">
    <citation type="submission" date="2013-07" db="EMBL/GenBank/DDBJ databases">
        <authorList>
            <consortium name="The Broad Institute Genome Sequencing Platform"/>
            <person name="Cuomo C."/>
            <person name="Litvintseva A."/>
            <person name="Chen Y."/>
            <person name="Heitman J."/>
            <person name="Sun S."/>
            <person name="Springer D."/>
            <person name="Dromer F."/>
            <person name="Young S.K."/>
            <person name="Zeng Q."/>
            <person name="Gargeya S."/>
            <person name="Fitzgerald M."/>
            <person name="Abouelleil A."/>
            <person name="Alvarado L."/>
            <person name="Berlin A.M."/>
            <person name="Chapman S.B."/>
            <person name="Dewar J."/>
            <person name="Goldberg J."/>
            <person name="Griggs A."/>
            <person name="Gujja S."/>
            <person name="Hansen M."/>
            <person name="Howarth C."/>
            <person name="Imamovic A."/>
            <person name="Larimer J."/>
            <person name="McCowan C."/>
            <person name="Murphy C."/>
            <person name="Pearson M."/>
            <person name="Priest M."/>
            <person name="Roberts A."/>
            <person name="Saif S."/>
            <person name="Shea T."/>
            <person name="Sykes S."/>
            <person name="Wortman J."/>
            <person name="Nusbaum C."/>
            <person name="Birren B."/>
        </authorList>
    </citation>
    <scope>NUCLEOTIDE SEQUENCE</scope>
    <source>
        <strain evidence="12">CBS 10117</strain>
    </source>
</reference>
<dbReference type="Proteomes" id="UP000078595">
    <property type="component" value="Chromosome 10"/>
</dbReference>
<dbReference type="PANTHER" id="PTHR10728:SF33">
    <property type="entry name" value="LYSOPHOSPHOLIPASE 1-RELATED"/>
    <property type="match status" value="1"/>
</dbReference>
<dbReference type="GO" id="GO:0004622">
    <property type="term" value="F:phosphatidylcholine lysophospholipase activity"/>
    <property type="evidence" value="ECO:0007669"/>
    <property type="project" value="UniProtKB-EC"/>
</dbReference>
<dbReference type="STRING" id="1296121.A0A1A5ZW57"/>
<dbReference type="GO" id="GO:0046475">
    <property type="term" value="P:glycerophospholipid catabolic process"/>
    <property type="evidence" value="ECO:0007669"/>
    <property type="project" value="TreeGrafter"/>
</dbReference>
<dbReference type="InterPro" id="IPR002642">
    <property type="entry name" value="LysoPLipase_cat_dom"/>
</dbReference>
<evidence type="ECO:0000313" key="12">
    <source>
        <dbReference type="EMBL" id="WWC65340.1"/>
    </source>
</evidence>
<dbReference type="Gene3D" id="3.40.1090.10">
    <property type="entry name" value="Cytosolic phospholipase A2 catalytic domain"/>
    <property type="match status" value="1"/>
</dbReference>
<dbReference type="KEGG" id="kdj:28971650"/>
<dbReference type="GO" id="GO:0005829">
    <property type="term" value="C:cytosol"/>
    <property type="evidence" value="ECO:0007669"/>
    <property type="project" value="TreeGrafter"/>
</dbReference>
<evidence type="ECO:0000256" key="7">
    <source>
        <dbReference type="ARBA" id="ARBA00023180"/>
    </source>
</evidence>
<evidence type="ECO:0000256" key="8">
    <source>
        <dbReference type="PROSITE-ProRule" id="PRU00555"/>
    </source>
</evidence>
<dbReference type="EMBL" id="CP144539">
    <property type="protein sequence ID" value="WWC65340.1"/>
    <property type="molecule type" value="Genomic_DNA"/>
</dbReference>
<feature type="signal peptide" evidence="9">
    <location>
        <begin position="1"/>
        <end position="19"/>
    </location>
</feature>
<proteinExistence type="inferred from homology"/>
<keyword evidence="7" id="KW-0325">Glycoprotein</keyword>
<dbReference type="GO" id="GO:0004623">
    <property type="term" value="F:phospholipase A2 activity"/>
    <property type="evidence" value="ECO:0007669"/>
    <property type="project" value="TreeGrafter"/>
</dbReference>
<evidence type="ECO:0000256" key="6">
    <source>
        <dbReference type="ARBA" id="ARBA00023098"/>
    </source>
</evidence>
<evidence type="ECO:0000259" key="10">
    <source>
        <dbReference type="PROSITE" id="PS51210"/>
    </source>
</evidence>
<feature type="domain" description="PLA2c" evidence="10">
    <location>
        <begin position="61"/>
        <end position="161"/>
    </location>
</feature>
<dbReference type="PROSITE" id="PS51210">
    <property type="entry name" value="PLA2C"/>
    <property type="match status" value="1"/>
</dbReference>
<keyword evidence="4 8" id="KW-0378">Hydrolase</keyword>
<evidence type="ECO:0000256" key="9">
    <source>
        <dbReference type="SAM" id="SignalP"/>
    </source>
</evidence>
<dbReference type="AlphaFoldDB" id="A0A1A5ZW57"/>
<dbReference type="EC" id="3.1.1.5" evidence="2"/>
<dbReference type="RefSeq" id="XP_018259879.1">
    <property type="nucleotide sequence ID" value="XM_018411211.1"/>
</dbReference>
<organism evidence="11">
    <name type="scientific">Kwoniella dejecticola CBS 10117</name>
    <dbReference type="NCBI Taxonomy" id="1296121"/>
    <lineage>
        <taxon>Eukaryota</taxon>
        <taxon>Fungi</taxon>
        <taxon>Dikarya</taxon>
        <taxon>Basidiomycota</taxon>
        <taxon>Agaricomycotina</taxon>
        <taxon>Tremellomycetes</taxon>
        <taxon>Tremellales</taxon>
        <taxon>Cryptococcaceae</taxon>
        <taxon>Kwoniella</taxon>
    </lineage>
</organism>
<reference evidence="11" key="1">
    <citation type="submission" date="2013-07" db="EMBL/GenBank/DDBJ databases">
        <title>The Genome Sequence of Cryptococcus dejecticola CBS10117.</title>
        <authorList>
            <consortium name="The Broad Institute Genome Sequencing Platform"/>
            <person name="Cuomo C."/>
            <person name="Litvintseva A."/>
            <person name="Chen Y."/>
            <person name="Heitman J."/>
            <person name="Sun S."/>
            <person name="Springer D."/>
            <person name="Dromer F."/>
            <person name="Young S.K."/>
            <person name="Zeng Q."/>
            <person name="Gargeya S."/>
            <person name="Fitzgerald M."/>
            <person name="Abouelleil A."/>
            <person name="Alvarado L."/>
            <person name="Berlin A.M."/>
            <person name="Chapman S.B."/>
            <person name="Dewar J."/>
            <person name="Goldberg J."/>
            <person name="Griggs A."/>
            <person name="Gujja S."/>
            <person name="Hansen M."/>
            <person name="Howarth C."/>
            <person name="Imamovic A."/>
            <person name="Larimer J."/>
            <person name="McCowan C."/>
            <person name="Murphy C."/>
            <person name="Pearson M."/>
            <person name="Priest M."/>
            <person name="Roberts A."/>
            <person name="Saif S."/>
            <person name="Shea T."/>
            <person name="Sykes S."/>
            <person name="Wortman J."/>
            <person name="Nusbaum C."/>
            <person name="Birren B."/>
        </authorList>
    </citation>
    <scope>NUCLEOTIDE SEQUENCE [LARGE SCALE GENOMIC DNA]</scope>
    <source>
        <strain evidence="11">CBS 10117</strain>
    </source>
</reference>
<gene>
    <name evidence="11" type="ORF">I303_07951</name>
    <name evidence="12" type="ORF">I303_107958</name>
</gene>
<protein>
    <recommendedName>
        <fullName evidence="2">lysophospholipase</fullName>
        <ecNumber evidence="2">3.1.1.5</ecNumber>
    </recommendedName>
</protein>
<name>A0A1A5ZW57_9TREE</name>
<evidence type="ECO:0000313" key="11">
    <source>
        <dbReference type="EMBL" id="OBR82037.1"/>
    </source>
</evidence>
<evidence type="ECO:0000256" key="1">
    <source>
        <dbReference type="ARBA" id="ARBA00008780"/>
    </source>
</evidence>
<feature type="chain" id="PRO_5008341899" description="lysophospholipase" evidence="9">
    <location>
        <begin position="20"/>
        <end position="161"/>
    </location>
</feature>
<reference evidence="12" key="3">
    <citation type="submission" date="2024-02" db="EMBL/GenBank/DDBJ databases">
        <title>Comparative genomics of Cryptococcus and Kwoniella reveals pathogenesis evolution and contrasting modes of karyotype evolution via chromosome fusion or intercentromeric recombination.</title>
        <authorList>
            <person name="Coelho M.A."/>
            <person name="David-Palma M."/>
            <person name="Shea T."/>
            <person name="Bowers K."/>
            <person name="McGinley-Smith S."/>
            <person name="Mohammad A.W."/>
            <person name="Gnirke A."/>
            <person name="Yurkov A.M."/>
            <person name="Nowrousian M."/>
            <person name="Sun S."/>
            <person name="Cuomo C.A."/>
            <person name="Heitman J."/>
        </authorList>
    </citation>
    <scope>NUCLEOTIDE SEQUENCE</scope>
    <source>
        <strain evidence="12">CBS 10117</strain>
    </source>
</reference>
<keyword evidence="6 8" id="KW-0443">Lipid metabolism</keyword>
<dbReference type="InterPro" id="IPR016035">
    <property type="entry name" value="Acyl_Trfase/lysoPLipase"/>
</dbReference>
<dbReference type="PANTHER" id="PTHR10728">
    <property type="entry name" value="CYTOSOLIC PHOSPHOLIPASE A2"/>
    <property type="match status" value="1"/>
</dbReference>
<keyword evidence="5 8" id="KW-0442">Lipid degradation</keyword>
<accession>A0A1A5ZW57</accession>
<dbReference type="SUPFAM" id="SSF52151">
    <property type="entry name" value="FabD/lysophospholipase-like"/>
    <property type="match status" value="1"/>
</dbReference>
<evidence type="ECO:0000313" key="13">
    <source>
        <dbReference type="Proteomes" id="UP000078595"/>
    </source>
</evidence>